<evidence type="ECO:0000313" key="1">
    <source>
        <dbReference type="EMBL" id="MBM7614956.1"/>
    </source>
</evidence>
<reference evidence="1 2" key="1">
    <citation type="submission" date="2021-01" db="EMBL/GenBank/DDBJ databases">
        <title>Genomic Encyclopedia of Type Strains, Phase IV (KMG-IV): sequencing the most valuable type-strain genomes for metagenomic binning, comparative biology and taxonomic classification.</title>
        <authorList>
            <person name="Goeker M."/>
        </authorList>
    </citation>
    <scope>NUCLEOTIDE SEQUENCE [LARGE SCALE GENOMIC DNA]</scope>
    <source>
        <strain evidence="1 2">DSM 25890</strain>
    </source>
</reference>
<accession>A0ABS2NPU2</accession>
<sequence length="55" mass="5901">MVINMKKVKRLLAITLVLTMLVVNTGIVAANSIIDTSNSNDGGYTTLGEPIPKRD</sequence>
<evidence type="ECO:0000313" key="2">
    <source>
        <dbReference type="Proteomes" id="UP001314796"/>
    </source>
</evidence>
<dbReference type="EMBL" id="JAFBEE010000008">
    <property type="protein sequence ID" value="MBM7614956.1"/>
    <property type="molecule type" value="Genomic_DNA"/>
</dbReference>
<protein>
    <submittedName>
        <fullName evidence="1">Uncharacterized protein</fullName>
    </submittedName>
</protein>
<comment type="caution">
    <text evidence="1">The sequence shown here is derived from an EMBL/GenBank/DDBJ whole genome shotgun (WGS) entry which is preliminary data.</text>
</comment>
<dbReference type="Proteomes" id="UP001314796">
    <property type="component" value="Unassembled WGS sequence"/>
</dbReference>
<gene>
    <name evidence="1" type="ORF">JOC73_001518</name>
</gene>
<organism evidence="1 2">
    <name type="scientific">Alkaliphilus hydrothermalis</name>
    <dbReference type="NCBI Taxonomy" id="1482730"/>
    <lineage>
        <taxon>Bacteria</taxon>
        <taxon>Bacillati</taxon>
        <taxon>Bacillota</taxon>
        <taxon>Clostridia</taxon>
        <taxon>Peptostreptococcales</taxon>
        <taxon>Natronincolaceae</taxon>
        <taxon>Alkaliphilus</taxon>
    </lineage>
</organism>
<keyword evidence="2" id="KW-1185">Reference proteome</keyword>
<name>A0ABS2NPU2_9FIRM</name>
<proteinExistence type="predicted"/>